<name>A0A927HDN6_9RHOB</name>
<keyword evidence="3" id="KW-1185">Reference proteome</keyword>
<keyword evidence="1" id="KW-0732">Signal</keyword>
<sequence length="132" mass="14587">MLSRAFALSALCICAGAAVAQQQISPEAFLDRAEGKTFTFRQYQGNAYVGTEQFLRRDLSVWATSTGRCTYGTITVRGPQVCFLYDDFPDPENCWLPFEYNGDLVVMAPTGEVQRVTKITERPISCEGAPVS</sequence>
<reference evidence="2" key="1">
    <citation type="submission" date="2020-08" db="EMBL/GenBank/DDBJ databases">
        <title>Sulfitobacter aestuariivivens sp. nov., isolated from a tidal flat.</title>
        <authorList>
            <person name="Park S."/>
            <person name="Yoon J.-H."/>
        </authorList>
    </citation>
    <scope>NUCLEOTIDE SEQUENCE</scope>
    <source>
        <strain evidence="2">TSTF-M16</strain>
    </source>
</reference>
<dbReference type="AlphaFoldDB" id="A0A927HDN6"/>
<comment type="caution">
    <text evidence="2">The sequence shown here is derived from an EMBL/GenBank/DDBJ whole genome shotgun (WGS) entry which is preliminary data.</text>
</comment>
<dbReference type="Proteomes" id="UP000635142">
    <property type="component" value="Unassembled WGS sequence"/>
</dbReference>
<evidence type="ECO:0000256" key="1">
    <source>
        <dbReference type="SAM" id="SignalP"/>
    </source>
</evidence>
<accession>A0A927HDN6</accession>
<feature type="signal peptide" evidence="1">
    <location>
        <begin position="1"/>
        <end position="20"/>
    </location>
</feature>
<dbReference type="RefSeq" id="WP_191073518.1">
    <property type="nucleotide sequence ID" value="NZ_JACTAG010000001.1"/>
</dbReference>
<protein>
    <submittedName>
        <fullName evidence="2">Uncharacterized protein</fullName>
    </submittedName>
</protein>
<evidence type="ECO:0000313" key="2">
    <source>
        <dbReference type="EMBL" id="MBD3662484.1"/>
    </source>
</evidence>
<dbReference type="EMBL" id="JACTAG010000001">
    <property type="protein sequence ID" value="MBD3662484.1"/>
    <property type="molecule type" value="Genomic_DNA"/>
</dbReference>
<feature type="chain" id="PRO_5037229955" evidence="1">
    <location>
        <begin position="21"/>
        <end position="132"/>
    </location>
</feature>
<evidence type="ECO:0000313" key="3">
    <source>
        <dbReference type="Proteomes" id="UP000635142"/>
    </source>
</evidence>
<proteinExistence type="predicted"/>
<gene>
    <name evidence="2" type="ORF">H9Q16_00960</name>
</gene>
<organism evidence="2 3">
    <name type="scientific">Sulfitobacter aestuariivivens</name>
    <dbReference type="NCBI Taxonomy" id="2766981"/>
    <lineage>
        <taxon>Bacteria</taxon>
        <taxon>Pseudomonadati</taxon>
        <taxon>Pseudomonadota</taxon>
        <taxon>Alphaproteobacteria</taxon>
        <taxon>Rhodobacterales</taxon>
        <taxon>Roseobacteraceae</taxon>
        <taxon>Sulfitobacter</taxon>
    </lineage>
</organism>